<evidence type="ECO:0000313" key="2">
    <source>
        <dbReference type="EMBL" id="KAA1105697.1"/>
    </source>
</evidence>
<sequence length="119" mass="12752">MVIANLSILACNLIEGTACACPLKICQARQARPVCTPYLGEDTPSASTQLKQACLKGSSSPKDIAKDQQFGSLKGVSHHHPLSWVPLQYTGKSRTGSRKDCCSTIWSIVPPAGNVSLRR</sequence>
<dbReference type="AlphaFoldDB" id="A0A5B0PXY5"/>
<protein>
    <recommendedName>
        <fullName evidence="4">Secreted protein</fullName>
    </recommendedName>
</protein>
<keyword evidence="1" id="KW-0732">Signal</keyword>
<organism evidence="2 3">
    <name type="scientific">Puccinia graminis f. sp. tritici</name>
    <dbReference type="NCBI Taxonomy" id="56615"/>
    <lineage>
        <taxon>Eukaryota</taxon>
        <taxon>Fungi</taxon>
        <taxon>Dikarya</taxon>
        <taxon>Basidiomycota</taxon>
        <taxon>Pucciniomycotina</taxon>
        <taxon>Pucciniomycetes</taxon>
        <taxon>Pucciniales</taxon>
        <taxon>Pucciniaceae</taxon>
        <taxon>Puccinia</taxon>
    </lineage>
</organism>
<keyword evidence="3" id="KW-1185">Reference proteome</keyword>
<dbReference type="Proteomes" id="UP000324748">
    <property type="component" value="Unassembled WGS sequence"/>
</dbReference>
<name>A0A5B0PXY5_PUCGR</name>
<feature type="signal peptide" evidence="1">
    <location>
        <begin position="1"/>
        <end position="20"/>
    </location>
</feature>
<feature type="chain" id="PRO_5023049645" description="Secreted protein" evidence="1">
    <location>
        <begin position="21"/>
        <end position="119"/>
    </location>
</feature>
<dbReference type="EMBL" id="VSWC01000040">
    <property type="protein sequence ID" value="KAA1105697.1"/>
    <property type="molecule type" value="Genomic_DNA"/>
</dbReference>
<accession>A0A5B0PXY5</accession>
<reference evidence="2 3" key="1">
    <citation type="submission" date="2019-05" db="EMBL/GenBank/DDBJ databases">
        <title>Emergence of the Ug99 lineage of the wheat stem rust pathogen through somatic hybridization.</title>
        <authorList>
            <person name="Li F."/>
            <person name="Upadhyaya N.M."/>
            <person name="Sperschneider J."/>
            <person name="Matny O."/>
            <person name="Nguyen-Phuc H."/>
            <person name="Mago R."/>
            <person name="Raley C."/>
            <person name="Miller M.E."/>
            <person name="Silverstein K.A.T."/>
            <person name="Henningsen E."/>
            <person name="Hirsch C.D."/>
            <person name="Visser B."/>
            <person name="Pretorius Z.A."/>
            <person name="Steffenson B.J."/>
            <person name="Schwessinger B."/>
            <person name="Dodds P.N."/>
            <person name="Figueroa M."/>
        </authorList>
    </citation>
    <scope>NUCLEOTIDE SEQUENCE [LARGE SCALE GENOMIC DNA]</scope>
    <source>
        <strain evidence="2">21-0</strain>
    </source>
</reference>
<gene>
    <name evidence="2" type="ORF">PGT21_015984</name>
</gene>
<comment type="caution">
    <text evidence="2">The sequence shown here is derived from an EMBL/GenBank/DDBJ whole genome shotgun (WGS) entry which is preliminary data.</text>
</comment>
<evidence type="ECO:0000256" key="1">
    <source>
        <dbReference type="SAM" id="SignalP"/>
    </source>
</evidence>
<evidence type="ECO:0008006" key="4">
    <source>
        <dbReference type="Google" id="ProtNLM"/>
    </source>
</evidence>
<evidence type="ECO:0000313" key="3">
    <source>
        <dbReference type="Proteomes" id="UP000324748"/>
    </source>
</evidence>
<proteinExistence type="predicted"/>